<evidence type="ECO:0000256" key="10">
    <source>
        <dbReference type="RuleBase" id="RU003802"/>
    </source>
</evidence>
<dbReference type="InterPro" id="IPR000682">
    <property type="entry name" value="PCMT"/>
</dbReference>
<comment type="subunit">
    <text evidence="3">Monomer.</text>
</comment>
<gene>
    <name evidence="11" type="ORF">L211DRAFT_438126</name>
</gene>
<dbReference type="OrthoDB" id="73890at2759"/>
<dbReference type="GO" id="GO:0004719">
    <property type="term" value="F:protein-L-isoaspartate (D-aspartate) O-methyltransferase activity"/>
    <property type="evidence" value="ECO:0007669"/>
    <property type="project" value="UniProtKB-UniRule"/>
</dbReference>
<evidence type="ECO:0000256" key="3">
    <source>
        <dbReference type="ARBA" id="ARBA00011245"/>
    </source>
</evidence>
<dbReference type="Pfam" id="PF01135">
    <property type="entry name" value="PCMT"/>
    <property type="match status" value="1"/>
</dbReference>
<evidence type="ECO:0000256" key="4">
    <source>
        <dbReference type="ARBA" id="ARBA00022490"/>
    </source>
</evidence>
<evidence type="ECO:0000256" key="1">
    <source>
        <dbReference type="ARBA" id="ARBA00004514"/>
    </source>
</evidence>
<evidence type="ECO:0000256" key="8">
    <source>
        <dbReference type="ARBA" id="ARBA00035815"/>
    </source>
</evidence>
<protein>
    <recommendedName>
        <fullName evidence="10">Protein-L-isoaspartate O-methyltransferase</fullName>
        <ecNumber evidence="10">2.1.1.77</ecNumber>
    </recommendedName>
</protein>
<keyword evidence="5 10" id="KW-0489">Methyltransferase</keyword>
<dbReference type="PROSITE" id="PS01279">
    <property type="entry name" value="PCMT"/>
    <property type="match status" value="1"/>
</dbReference>
<dbReference type="SUPFAM" id="SSF53335">
    <property type="entry name" value="S-adenosyl-L-methionine-dependent methyltransferases"/>
    <property type="match status" value="1"/>
</dbReference>
<evidence type="ECO:0000256" key="2">
    <source>
        <dbReference type="ARBA" id="ARBA00005369"/>
    </source>
</evidence>
<dbReference type="FunFam" id="3.40.50.150:FF:000235">
    <property type="entry name" value="Protein-L-isoaspartate O-methyltransferase"/>
    <property type="match status" value="1"/>
</dbReference>
<evidence type="ECO:0000313" key="11">
    <source>
        <dbReference type="EMBL" id="RPB21487.1"/>
    </source>
</evidence>
<reference evidence="11 12" key="1">
    <citation type="journal article" date="2018" name="Nat. Ecol. Evol.">
        <title>Pezizomycetes genomes reveal the molecular basis of ectomycorrhizal truffle lifestyle.</title>
        <authorList>
            <person name="Murat C."/>
            <person name="Payen T."/>
            <person name="Noel B."/>
            <person name="Kuo A."/>
            <person name="Morin E."/>
            <person name="Chen J."/>
            <person name="Kohler A."/>
            <person name="Krizsan K."/>
            <person name="Balestrini R."/>
            <person name="Da Silva C."/>
            <person name="Montanini B."/>
            <person name="Hainaut M."/>
            <person name="Levati E."/>
            <person name="Barry K.W."/>
            <person name="Belfiori B."/>
            <person name="Cichocki N."/>
            <person name="Clum A."/>
            <person name="Dockter R.B."/>
            <person name="Fauchery L."/>
            <person name="Guy J."/>
            <person name="Iotti M."/>
            <person name="Le Tacon F."/>
            <person name="Lindquist E.A."/>
            <person name="Lipzen A."/>
            <person name="Malagnac F."/>
            <person name="Mello A."/>
            <person name="Molinier V."/>
            <person name="Miyauchi S."/>
            <person name="Poulain J."/>
            <person name="Riccioni C."/>
            <person name="Rubini A."/>
            <person name="Sitrit Y."/>
            <person name="Splivallo R."/>
            <person name="Traeger S."/>
            <person name="Wang M."/>
            <person name="Zifcakova L."/>
            <person name="Wipf D."/>
            <person name="Zambonelli A."/>
            <person name="Paolocci F."/>
            <person name="Nowrousian M."/>
            <person name="Ottonello S."/>
            <person name="Baldrian P."/>
            <person name="Spatafora J.W."/>
            <person name="Henrissat B."/>
            <person name="Nagy L.G."/>
            <person name="Aury J.M."/>
            <person name="Wincker P."/>
            <person name="Grigoriev I.V."/>
            <person name="Bonfante P."/>
            <person name="Martin F.M."/>
        </authorList>
    </citation>
    <scope>NUCLEOTIDE SEQUENCE [LARGE SCALE GENOMIC DNA]</scope>
    <source>
        <strain evidence="11 12">ATCC MYA-4762</strain>
    </source>
</reference>
<dbReference type="InterPro" id="IPR029063">
    <property type="entry name" value="SAM-dependent_MTases_sf"/>
</dbReference>
<name>A0A3N4LF23_9PEZI</name>
<dbReference type="Gene3D" id="3.40.50.150">
    <property type="entry name" value="Vaccinia Virus protein VP39"/>
    <property type="match status" value="1"/>
</dbReference>
<accession>A0A3N4LF23</accession>
<evidence type="ECO:0000256" key="5">
    <source>
        <dbReference type="ARBA" id="ARBA00022603"/>
    </source>
</evidence>
<evidence type="ECO:0000256" key="9">
    <source>
        <dbReference type="ARBA" id="ARBA00054057"/>
    </source>
</evidence>
<comment type="catalytic activity">
    <reaction evidence="8">
        <text>[protein]-L-isoaspartate + S-adenosyl-L-methionine = [protein]-L-isoaspartate alpha-methyl ester + S-adenosyl-L-homocysteine</text>
        <dbReference type="Rhea" id="RHEA:12705"/>
        <dbReference type="Rhea" id="RHEA-COMP:12143"/>
        <dbReference type="Rhea" id="RHEA-COMP:12144"/>
        <dbReference type="ChEBI" id="CHEBI:57856"/>
        <dbReference type="ChEBI" id="CHEBI:59789"/>
        <dbReference type="ChEBI" id="CHEBI:90596"/>
        <dbReference type="ChEBI" id="CHEBI:90598"/>
        <dbReference type="EC" id="2.1.1.77"/>
    </reaction>
    <physiologicalReaction direction="left-to-right" evidence="8">
        <dbReference type="Rhea" id="RHEA:12706"/>
    </physiologicalReaction>
</comment>
<organism evidence="11 12">
    <name type="scientific">Terfezia boudieri ATCC MYA-4762</name>
    <dbReference type="NCBI Taxonomy" id="1051890"/>
    <lineage>
        <taxon>Eukaryota</taxon>
        <taxon>Fungi</taxon>
        <taxon>Dikarya</taxon>
        <taxon>Ascomycota</taxon>
        <taxon>Pezizomycotina</taxon>
        <taxon>Pezizomycetes</taxon>
        <taxon>Pezizales</taxon>
        <taxon>Pezizaceae</taxon>
        <taxon>Terfezia</taxon>
    </lineage>
</organism>
<dbReference type="EMBL" id="ML121559">
    <property type="protein sequence ID" value="RPB21487.1"/>
    <property type="molecule type" value="Genomic_DNA"/>
</dbReference>
<dbReference type="GO" id="GO:0032259">
    <property type="term" value="P:methylation"/>
    <property type="evidence" value="ECO:0007669"/>
    <property type="project" value="UniProtKB-KW"/>
</dbReference>
<keyword evidence="6 10" id="KW-0808">Transferase</keyword>
<dbReference type="Proteomes" id="UP000267821">
    <property type="component" value="Unassembled WGS sequence"/>
</dbReference>
<dbReference type="NCBIfam" id="TIGR00080">
    <property type="entry name" value="pimt"/>
    <property type="match status" value="1"/>
</dbReference>
<dbReference type="PANTHER" id="PTHR11579">
    <property type="entry name" value="PROTEIN-L-ISOASPARTATE O-METHYLTRANSFERASE"/>
    <property type="match status" value="1"/>
</dbReference>
<keyword evidence="12" id="KW-1185">Reference proteome</keyword>
<sequence>MSWRCSSTTNEGLVNNLWKHGLLSTPRIREAMVAVDRAQFTREMPYEDSPQRIGYDATISAPHIHANALETLKEYIKPGSNILDIGSGSGYLCAVMAHLIAPNGKVTGIDHIPQITSLSIANLRKNPVTSEMLDSGLISIVTGDGRLGYPPNAPYDAIHVGAAAMDVHQPLLEQLKSPGRMFIPVAEGGSMYGGQAVWQIDKDEKGNVSRKRLYGVMYVPLTDAKKFED</sequence>
<keyword evidence="4" id="KW-0963">Cytoplasm</keyword>
<comment type="subcellular location">
    <subcellularLocation>
        <location evidence="1">Cytoplasm</location>
        <location evidence="1">Cytosol</location>
    </subcellularLocation>
</comment>
<dbReference type="STRING" id="1051890.A0A3N4LF23"/>
<evidence type="ECO:0000256" key="6">
    <source>
        <dbReference type="ARBA" id="ARBA00022679"/>
    </source>
</evidence>
<dbReference type="AlphaFoldDB" id="A0A3N4LF23"/>
<dbReference type="GO" id="GO:0005829">
    <property type="term" value="C:cytosol"/>
    <property type="evidence" value="ECO:0007669"/>
    <property type="project" value="UniProtKB-SubCell"/>
</dbReference>
<comment type="similarity">
    <text evidence="2 10">Belongs to the methyltransferase superfamily. L-isoaspartyl/D-aspartyl protein methyltransferase family.</text>
</comment>
<dbReference type="EC" id="2.1.1.77" evidence="10"/>
<comment type="function">
    <text evidence="9">Initiates the repair of damaged proteins by catalyzing methyl esterification of L-isoaspartyl and D-aspartyl residues produced by spontaneous isomerization and racemization of L-aspartyl and L-asparaginyl residues in aging peptides and proteins.</text>
</comment>
<dbReference type="GO" id="GO:0006950">
    <property type="term" value="P:response to stress"/>
    <property type="evidence" value="ECO:0007669"/>
    <property type="project" value="UniProtKB-ARBA"/>
</dbReference>
<keyword evidence="7 10" id="KW-0949">S-adenosyl-L-methionine</keyword>
<dbReference type="CDD" id="cd02440">
    <property type="entry name" value="AdoMet_MTases"/>
    <property type="match status" value="1"/>
</dbReference>
<proteinExistence type="inferred from homology"/>
<dbReference type="InParanoid" id="A0A3N4LF23"/>
<evidence type="ECO:0000313" key="12">
    <source>
        <dbReference type="Proteomes" id="UP000267821"/>
    </source>
</evidence>
<dbReference type="PANTHER" id="PTHR11579:SF0">
    <property type="entry name" value="PROTEIN-L-ISOASPARTATE(D-ASPARTATE) O-METHYLTRANSFERASE"/>
    <property type="match status" value="1"/>
</dbReference>
<evidence type="ECO:0000256" key="7">
    <source>
        <dbReference type="ARBA" id="ARBA00022691"/>
    </source>
</evidence>